<dbReference type="Proteomes" id="UP000198658">
    <property type="component" value="Unassembled WGS sequence"/>
</dbReference>
<dbReference type="Gene3D" id="3.20.20.190">
    <property type="entry name" value="Phosphatidylinositol (PI) phosphodiesterase"/>
    <property type="match status" value="1"/>
</dbReference>
<evidence type="ECO:0000259" key="1">
    <source>
        <dbReference type="PROSITE" id="PS51704"/>
    </source>
</evidence>
<feature type="domain" description="GP-PDE" evidence="1">
    <location>
        <begin position="36"/>
        <end position="287"/>
    </location>
</feature>
<dbReference type="OrthoDB" id="9795622at2"/>
<dbReference type="CDD" id="cd08561">
    <property type="entry name" value="GDPD_cytoplasmic_ScUgpQ2_like"/>
    <property type="match status" value="1"/>
</dbReference>
<sequence length="297" mass="33824">MLWPSLFCVLLILLWLYARARPAPPSMLSLPPKKGPLVIAHGDESGNGLYPGNTLLYLHKMVELGVDALEMDVNLTADGHLVLIHDSQLERTTNGKGAVREMTLEQLRQLNMGHNWSRDGDSYPYRENPLQIVTIDEVFAALPDTPMIIELKNNDRRAAEAMCESLRRSQKRDQVIVSSFHQGLINYFRRLCPEVATGAATLDAMLFFAAQLLHAERLLRPAYQTMQLPMRYYGIPVFSRRFMRAARKLNLHVSAWTVNDREDMEHYTALGLDGLVSDRPDRLLTLLQQQNNNQESE</sequence>
<organism evidence="2 3">
    <name type="scientific">Microbulbifer marinus</name>
    <dbReference type="NCBI Taxonomy" id="658218"/>
    <lineage>
        <taxon>Bacteria</taxon>
        <taxon>Pseudomonadati</taxon>
        <taxon>Pseudomonadota</taxon>
        <taxon>Gammaproteobacteria</taxon>
        <taxon>Cellvibrionales</taxon>
        <taxon>Microbulbiferaceae</taxon>
        <taxon>Microbulbifer</taxon>
    </lineage>
</organism>
<dbReference type="AlphaFoldDB" id="A0A1H3XL59"/>
<evidence type="ECO:0000313" key="3">
    <source>
        <dbReference type="Proteomes" id="UP000198658"/>
    </source>
</evidence>
<dbReference type="EMBL" id="FNQO01000001">
    <property type="protein sequence ID" value="SDZ99344.1"/>
    <property type="molecule type" value="Genomic_DNA"/>
</dbReference>
<dbReference type="InterPro" id="IPR017946">
    <property type="entry name" value="PLC-like_Pdiesterase_TIM-brl"/>
</dbReference>
<accession>A0A1H3XL59</accession>
<dbReference type="Pfam" id="PF03009">
    <property type="entry name" value="GDPD"/>
    <property type="match status" value="1"/>
</dbReference>
<dbReference type="STRING" id="658218.SAMN05216562_1581"/>
<dbReference type="SUPFAM" id="SSF51695">
    <property type="entry name" value="PLC-like phosphodiesterases"/>
    <property type="match status" value="1"/>
</dbReference>
<dbReference type="GO" id="GO:0006629">
    <property type="term" value="P:lipid metabolic process"/>
    <property type="evidence" value="ECO:0007669"/>
    <property type="project" value="InterPro"/>
</dbReference>
<protein>
    <submittedName>
        <fullName evidence="2">Glycerophosphoryl diester phosphodiesterase</fullName>
    </submittedName>
</protein>
<name>A0A1H3XL59_9GAMM</name>
<dbReference type="GO" id="GO:0008081">
    <property type="term" value="F:phosphoric diester hydrolase activity"/>
    <property type="evidence" value="ECO:0007669"/>
    <property type="project" value="InterPro"/>
</dbReference>
<dbReference type="PROSITE" id="PS51704">
    <property type="entry name" value="GP_PDE"/>
    <property type="match status" value="1"/>
</dbReference>
<dbReference type="PANTHER" id="PTHR46211:SF14">
    <property type="entry name" value="GLYCEROPHOSPHODIESTER PHOSPHODIESTERASE"/>
    <property type="match status" value="1"/>
</dbReference>
<evidence type="ECO:0000313" key="2">
    <source>
        <dbReference type="EMBL" id="SDZ99344.1"/>
    </source>
</evidence>
<gene>
    <name evidence="2" type="ORF">SAMN05216562_1581</name>
</gene>
<reference evidence="3" key="1">
    <citation type="submission" date="2016-10" db="EMBL/GenBank/DDBJ databases">
        <authorList>
            <person name="Varghese N."/>
            <person name="Submissions S."/>
        </authorList>
    </citation>
    <scope>NUCLEOTIDE SEQUENCE [LARGE SCALE GENOMIC DNA]</scope>
    <source>
        <strain evidence="3">CGMCC 1.10657</strain>
    </source>
</reference>
<dbReference type="PANTHER" id="PTHR46211">
    <property type="entry name" value="GLYCEROPHOSPHORYL DIESTER PHOSPHODIESTERASE"/>
    <property type="match status" value="1"/>
</dbReference>
<keyword evidence="3" id="KW-1185">Reference proteome</keyword>
<dbReference type="InterPro" id="IPR030395">
    <property type="entry name" value="GP_PDE_dom"/>
</dbReference>
<proteinExistence type="predicted"/>